<dbReference type="GO" id="GO:0004582">
    <property type="term" value="F:dolichyl-phosphate beta-D-mannosyltransferase activity"/>
    <property type="evidence" value="ECO:0007669"/>
    <property type="project" value="UniProtKB-EC"/>
</dbReference>
<dbReference type="InterPro" id="IPR050256">
    <property type="entry name" value="Glycosyltransferase_2"/>
</dbReference>
<dbReference type="Pfam" id="PF00535">
    <property type="entry name" value="Glycos_transf_2"/>
    <property type="match status" value="1"/>
</dbReference>
<accession>H8I6R7</accession>
<dbReference type="RefSeq" id="WP_014405226.1">
    <property type="nucleotide sequence ID" value="NC_017034.1"/>
</dbReference>
<name>H8I6R7_METCZ</name>
<proteinExistence type="predicted"/>
<evidence type="ECO:0000256" key="7">
    <source>
        <dbReference type="ARBA" id="ARBA00023136"/>
    </source>
</evidence>
<keyword evidence="11" id="KW-1185">Reference proteome</keyword>
<dbReference type="STRING" id="1041930.Mtc_0624"/>
<keyword evidence="5" id="KW-0448">Lipopolysaccharide biosynthesis</keyword>
<evidence type="ECO:0000256" key="3">
    <source>
        <dbReference type="ARBA" id="ARBA00022679"/>
    </source>
</evidence>
<evidence type="ECO:0000256" key="2">
    <source>
        <dbReference type="ARBA" id="ARBA00022676"/>
    </source>
</evidence>
<dbReference type="InterPro" id="IPR001173">
    <property type="entry name" value="Glyco_trans_2-like"/>
</dbReference>
<keyword evidence="1" id="KW-1003">Cell membrane</keyword>
<dbReference type="PANTHER" id="PTHR48090:SF3">
    <property type="entry name" value="UNDECAPRENYL-PHOSPHATE 4-DEOXY-4-FORMAMIDO-L-ARABINOSE TRANSFERASE"/>
    <property type="match status" value="1"/>
</dbReference>
<dbReference type="Gene3D" id="3.90.550.10">
    <property type="entry name" value="Spore Coat Polysaccharide Biosynthesis Protein SpsA, Chain A"/>
    <property type="match status" value="1"/>
</dbReference>
<keyword evidence="6 8" id="KW-1133">Transmembrane helix</keyword>
<organism evidence="10 11">
    <name type="scientific">Methanocella conradii (strain DSM 24694 / JCM 17849 / CGMCC 1.5162 / HZ254)</name>
    <dbReference type="NCBI Taxonomy" id="1041930"/>
    <lineage>
        <taxon>Archaea</taxon>
        <taxon>Methanobacteriati</taxon>
        <taxon>Methanobacteriota</taxon>
        <taxon>Stenosarchaea group</taxon>
        <taxon>Methanomicrobia</taxon>
        <taxon>Methanocellales</taxon>
        <taxon>Methanocellaceae</taxon>
        <taxon>Methanocella</taxon>
    </lineage>
</organism>
<keyword evidence="7 8" id="KW-0472">Membrane</keyword>
<dbReference type="EC" id="2.4.1.83" evidence="10"/>
<keyword evidence="2 10" id="KW-0328">Glycosyltransferase</keyword>
<dbReference type="SMR" id="H8I6R7"/>
<dbReference type="HOGENOM" id="CLU_033536_0_0_2"/>
<reference evidence="10 11" key="1">
    <citation type="journal article" date="2012" name="J. Bacteriol.">
        <title>Complete genome sequence of a thermophilic methanogen, Methanocella conradii HZ254, isolated from Chinese rice field soil.</title>
        <authorList>
            <person name="Lu Z."/>
            <person name="Lu Y."/>
        </authorList>
    </citation>
    <scope>NUCLEOTIDE SEQUENCE [LARGE SCALE GENOMIC DNA]</scope>
    <source>
        <strain evidence="11">DSM 24694 / JCM 17849 / CGMCC 1.5162 / HZ254</strain>
    </source>
</reference>
<sequence length="335" mass="37970">MSGDVATDGHPSLSVVIPIYNESESIVQLYDELTAALDKLGQSYEVIFVDDGSTDGSFNVLSDLCKHSKNLKVIRLRRNSGQSAALSAGFDYSCGDYIITMDGDLQNDPADIPRLLEKMTEGYDVVCGWRVNRKDPLSKKLFSKLSNILRQILIKDKVHDYGCTLRVYKRECINDFELFGEMHRYIPALMVVNGYSVGEVKVNHRERCHGKSKYNWKRLFKGFTDLIVVTFWSRFATRPMHIFGTAGLAIGALGGFVTLYYIFGRIFLNISLADKPMFILSVLSIIIGLQFIVFGILADISLKTYYNQKKFKNYRVEKIIGFSDEPLKVSMIKQL</sequence>
<dbReference type="EMBL" id="CP003243">
    <property type="protein sequence ID" value="AFC99387.1"/>
    <property type="molecule type" value="Genomic_DNA"/>
</dbReference>
<feature type="transmembrane region" description="Helical" evidence="8">
    <location>
        <begin position="278"/>
        <end position="302"/>
    </location>
</feature>
<dbReference type="KEGG" id="mez:Mtc_0624"/>
<feature type="transmembrane region" description="Helical" evidence="8">
    <location>
        <begin position="242"/>
        <end position="263"/>
    </location>
</feature>
<keyword evidence="4 8" id="KW-0812">Transmembrane</keyword>
<evidence type="ECO:0000313" key="11">
    <source>
        <dbReference type="Proteomes" id="UP000005233"/>
    </source>
</evidence>
<evidence type="ECO:0000256" key="4">
    <source>
        <dbReference type="ARBA" id="ARBA00022692"/>
    </source>
</evidence>
<dbReference type="Proteomes" id="UP000005233">
    <property type="component" value="Chromosome"/>
</dbReference>
<evidence type="ECO:0000256" key="5">
    <source>
        <dbReference type="ARBA" id="ARBA00022985"/>
    </source>
</evidence>
<dbReference type="GeneID" id="11970516"/>
<dbReference type="CDD" id="cd04187">
    <property type="entry name" value="DPM1_like_bac"/>
    <property type="match status" value="1"/>
</dbReference>
<dbReference type="InterPro" id="IPR029044">
    <property type="entry name" value="Nucleotide-diphossugar_trans"/>
</dbReference>
<keyword evidence="3 10" id="KW-0808">Transferase</keyword>
<feature type="domain" description="Glycosyltransferase 2-like" evidence="9">
    <location>
        <begin position="14"/>
        <end position="173"/>
    </location>
</feature>
<gene>
    <name evidence="10" type="ordered locus">Mtc_0624</name>
</gene>
<dbReference type="AlphaFoldDB" id="H8I6R7"/>
<dbReference type="GO" id="GO:0005886">
    <property type="term" value="C:plasma membrane"/>
    <property type="evidence" value="ECO:0007669"/>
    <property type="project" value="TreeGrafter"/>
</dbReference>
<dbReference type="eggNOG" id="arCOG00894">
    <property type="taxonomic scope" value="Archaea"/>
</dbReference>
<evidence type="ECO:0000256" key="8">
    <source>
        <dbReference type="SAM" id="Phobius"/>
    </source>
</evidence>
<dbReference type="PANTHER" id="PTHR48090">
    <property type="entry name" value="UNDECAPRENYL-PHOSPHATE 4-DEOXY-4-FORMAMIDO-L-ARABINOSE TRANSFERASE-RELATED"/>
    <property type="match status" value="1"/>
</dbReference>
<evidence type="ECO:0000313" key="10">
    <source>
        <dbReference type="EMBL" id="AFC99387.1"/>
    </source>
</evidence>
<evidence type="ECO:0000256" key="6">
    <source>
        <dbReference type="ARBA" id="ARBA00022989"/>
    </source>
</evidence>
<dbReference type="SUPFAM" id="SSF53448">
    <property type="entry name" value="Nucleotide-diphospho-sugar transferases"/>
    <property type="match status" value="1"/>
</dbReference>
<dbReference type="OrthoDB" id="46222at2157"/>
<evidence type="ECO:0000256" key="1">
    <source>
        <dbReference type="ARBA" id="ARBA00022475"/>
    </source>
</evidence>
<protein>
    <submittedName>
        <fullName evidence="10">Glycosyltransferases involved in cell wall biogenesis</fullName>
        <ecNumber evidence="10">2.4.1.83</ecNumber>
    </submittedName>
</protein>
<evidence type="ECO:0000259" key="9">
    <source>
        <dbReference type="Pfam" id="PF00535"/>
    </source>
</evidence>